<organism evidence="2">
    <name type="scientific">termite gut metagenome</name>
    <dbReference type="NCBI Taxonomy" id="433724"/>
    <lineage>
        <taxon>unclassified sequences</taxon>
        <taxon>metagenomes</taxon>
        <taxon>organismal metagenomes</taxon>
    </lineage>
</organism>
<dbReference type="AlphaFoldDB" id="A0A5J4SAM2"/>
<feature type="domain" description="HNH nuclease" evidence="1">
    <location>
        <begin position="175"/>
        <end position="218"/>
    </location>
</feature>
<dbReference type="InterPro" id="IPR044925">
    <property type="entry name" value="His-Me_finger_sf"/>
</dbReference>
<accession>A0A5J4SAM2</accession>
<reference evidence="2" key="1">
    <citation type="submission" date="2019-03" db="EMBL/GenBank/DDBJ databases">
        <title>Single cell metagenomics reveals metabolic interactions within the superorganism composed of flagellate Streblomastix strix and complex community of Bacteroidetes bacteria on its surface.</title>
        <authorList>
            <person name="Treitli S.C."/>
            <person name="Kolisko M."/>
            <person name="Husnik F."/>
            <person name="Keeling P."/>
            <person name="Hampl V."/>
        </authorList>
    </citation>
    <scope>NUCLEOTIDE SEQUENCE</scope>
    <source>
        <strain evidence="2">STM</strain>
    </source>
</reference>
<proteinExistence type="predicted"/>
<name>A0A5J4SAM2_9ZZZZ</name>
<gene>
    <name evidence="2" type="ORF">EZS27_009173</name>
</gene>
<dbReference type="SUPFAM" id="SSF54060">
    <property type="entry name" value="His-Me finger endonucleases"/>
    <property type="match status" value="1"/>
</dbReference>
<dbReference type="EMBL" id="SNRY01000287">
    <property type="protein sequence ID" value="KAA6343107.1"/>
    <property type="molecule type" value="Genomic_DNA"/>
</dbReference>
<dbReference type="InterPro" id="IPR003615">
    <property type="entry name" value="HNH_nuc"/>
</dbReference>
<evidence type="ECO:0000259" key="1">
    <source>
        <dbReference type="Pfam" id="PF13392"/>
    </source>
</evidence>
<dbReference type="Gene3D" id="3.90.75.20">
    <property type="match status" value="1"/>
</dbReference>
<protein>
    <recommendedName>
        <fullName evidence="1">HNH nuclease domain-containing protein</fullName>
    </recommendedName>
</protein>
<dbReference type="Pfam" id="PF13392">
    <property type="entry name" value="HNH_3"/>
    <property type="match status" value="1"/>
</dbReference>
<evidence type="ECO:0000313" key="2">
    <source>
        <dbReference type="EMBL" id="KAA6343107.1"/>
    </source>
</evidence>
<comment type="caution">
    <text evidence="2">The sequence shown here is derived from an EMBL/GenBank/DDBJ whole genome shotgun (WGS) entry which is preliminary data.</text>
</comment>
<sequence length="250" mass="29180">MKRTWTEDDCRILYIYYSTADIQELAMQLDKTVGAVKTNAKKCGLRRSKDLPVWSPAQVKALKEIYEEKTNAEIAAILGVSECSVGDAAFKYKLRKSATFKWKHSSKGFFQKGHVPDNKGKKQTEFMCEESIERTKATRFRKGHVPCNHKPVGYERLDKYGYVEIKTAEPNFFEFKHRVIWQQHNGEIPDKHKIRFKDGNKLNLCIENLYMVSNAEHMGENTIQRYPPEVKRAIRKVGKLNKIIKEYEKR</sequence>